<evidence type="ECO:0000313" key="1">
    <source>
        <dbReference type="EMBL" id="OWZ02997.1"/>
    </source>
</evidence>
<comment type="caution">
    <text evidence="1">The sequence shown here is derived from an EMBL/GenBank/DDBJ whole genome shotgun (WGS) entry which is preliminary data.</text>
</comment>
<dbReference type="AlphaFoldDB" id="A0A225VDW0"/>
<name>A0A225VDW0_9STRA</name>
<dbReference type="EMBL" id="NBNE01005795">
    <property type="protein sequence ID" value="OWZ02997.1"/>
    <property type="molecule type" value="Genomic_DNA"/>
</dbReference>
<evidence type="ECO:0000313" key="2">
    <source>
        <dbReference type="Proteomes" id="UP000198211"/>
    </source>
</evidence>
<gene>
    <name evidence="1" type="ORF">PHMEG_00025347</name>
</gene>
<keyword evidence="2" id="KW-1185">Reference proteome</keyword>
<dbReference type="OrthoDB" id="123221at2759"/>
<organism evidence="1 2">
    <name type="scientific">Phytophthora megakarya</name>
    <dbReference type="NCBI Taxonomy" id="4795"/>
    <lineage>
        <taxon>Eukaryota</taxon>
        <taxon>Sar</taxon>
        <taxon>Stramenopiles</taxon>
        <taxon>Oomycota</taxon>
        <taxon>Peronosporomycetes</taxon>
        <taxon>Peronosporales</taxon>
        <taxon>Peronosporaceae</taxon>
        <taxon>Phytophthora</taxon>
    </lineage>
</organism>
<sequence>MGPKPSLPPCGYIVVYMGLASEVLSAFQDEARSRNYTPVFQEAGGDSDDQFREQSRVVRTSGAVGELKRALKENTACLAPDCPQCVLIHALTSWSDRTRKPPRLPFQRY</sequence>
<reference evidence="2" key="1">
    <citation type="submission" date="2017-03" db="EMBL/GenBank/DDBJ databases">
        <title>Phytopthora megakarya and P. palmivora, two closely related causual agents of cacao black pod achieved similar genome size and gene model numbers by different mechanisms.</title>
        <authorList>
            <person name="Ali S."/>
            <person name="Shao J."/>
            <person name="Larry D.J."/>
            <person name="Kronmiller B."/>
            <person name="Shen D."/>
            <person name="Strem M.D."/>
            <person name="Melnick R.L."/>
            <person name="Guiltinan M.J."/>
            <person name="Tyler B.M."/>
            <person name="Meinhardt L.W."/>
            <person name="Bailey B.A."/>
        </authorList>
    </citation>
    <scope>NUCLEOTIDE SEQUENCE [LARGE SCALE GENOMIC DNA]</scope>
    <source>
        <strain evidence="2">zdho120</strain>
    </source>
</reference>
<protein>
    <submittedName>
        <fullName evidence="1">Uncharacterized protein</fullName>
    </submittedName>
</protein>
<dbReference type="Proteomes" id="UP000198211">
    <property type="component" value="Unassembled WGS sequence"/>
</dbReference>
<accession>A0A225VDW0</accession>
<proteinExistence type="predicted"/>